<comment type="caution">
    <text evidence="1">The sequence shown here is derived from an EMBL/GenBank/DDBJ whole genome shotgun (WGS) entry which is preliminary data.</text>
</comment>
<dbReference type="Pfam" id="PF14054">
    <property type="entry name" value="DUF4249"/>
    <property type="match status" value="1"/>
</dbReference>
<gene>
    <name evidence="1" type="ORF">EO244_03455</name>
</gene>
<dbReference type="InterPro" id="IPR025345">
    <property type="entry name" value="DUF4249"/>
</dbReference>
<reference evidence="1 2" key="1">
    <citation type="submission" date="2019-01" db="EMBL/GenBank/DDBJ databases">
        <title>Ancylomarina salipaludis sp. nov., isolated from a salt marsh.</title>
        <authorList>
            <person name="Yoon J.-H."/>
        </authorList>
    </citation>
    <scope>NUCLEOTIDE SEQUENCE [LARGE SCALE GENOMIC DNA]</scope>
    <source>
        <strain evidence="1 2">SHSM-M15</strain>
    </source>
</reference>
<keyword evidence="2" id="KW-1185">Reference proteome</keyword>
<evidence type="ECO:0000313" key="1">
    <source>
        <dbReference type="EMBL" id="RXQ96698.1"/>
    </source>
</evidence>
<dbReference type="AlphaFoldDB" id="A0A4Q1JP76"/>
<sequence length="326" mass="37563">MEIKEMQRKYIHLVVLAFIILTGCEKQIELDLPSVGSKLVVDGWLSSEPDEDGGERLQKVRLTQSIPYFETKDYPVVKDAQVILKDNKGNAFSMTYTVPLVYDPNLGKEVADEKKGRYELRKNLEMNTSYTLYIKTADGQEYESTSQEVTDYIYAPKIFVEYRDANSSIDEDEGYYVNFEPKYVDEGDFYFCWELYKIESYTDWSDPENPKEVTYSYSYSNLLFGSNVYTSVGESETQFDLNVMQGERYFIKQHVIARGVYDFLRLAEEQRDNEGTQFSPPPAPLRSNVKRIGGKTLDDDALGYFIISSVQRTDIITISESVKAIN</sequence>
<name>A0A4Q1JP76_9BACT</name>
<dbReference type="PROSITE" id="PS51257">
    <property type="entry name" value="PROKAR_LIPOPROTEIN"/>
    <property type="match status" value="1"/>
</dbReference>
<proteinExistence type="predicted"/>
<dbReference type="OrthoDB" id="637707at2"/>
<accession>A0A4Q1JP76</accession>
<organism evidence="1 2">
    <name type="scientific">Ancylomarina salipaludis</name>
    <dbReference type="NCBI Taxonomy" id="2501299"/>
    <lineage>
        <taxon>Bacteria</taxon>
        <taxon>Pseudomonadati</taxon>
        <taxon>Bacteroidota</taxon>
        <taxon>Bacteroidia</taxon>
        <taxon>Marinilabiliales</taxon>
        <taxon>Marinifilaceae</taxon>
        <taxon>Ancylomarina</taxon>
    </lineage>
</organism>
<protein>
    <submittedName>
        <fullName evidence="1">DUF4249 domain-containing protein</fullName>
    </submittedName>
</protein>
<dbReference type="EMBL" id="SAXA01000002">
    <property type="protein sequence ID" value="RXQ96698.1"/>
    <property type="molecule type" value="Genomic_DNA"/>
</dbReference>
<dbReference type="Proteomes" id="UP000289703">
    <property type="component" value="Unassembled WGS sequence"/>
</dbReference>
<evidence type="ECO:0000313" key="2">
    <source>
        <dbReference type="Proteomes" id="UP000289703"/>
    </source>
</evidence>